<feature type="chain" id="PRO_5038945228" evidence="11">
    <location>
        <begin position="22"/>
        <end position="419"/>
    </location>
</feature>
<evidence type="ECO:0000256" key="10">
    <source>
        <dbReference type="SAM" id="Phobius"/>
    </source>
</evidence>
<dbReference type="SUPFAM" id="SSF56176">
    <property type="entry name" value="FAD-binding/transporter-associated domain-like"/>
    <property type="match status" value="1"/>
</dbReference>
<dbReference type="PANTHER" id="PTHR22777">
    <property type="entry name" value="HEMOLYSIN-RELATED"/>
    <property type="match status" value="1"/>
</dbReference>
<dbReference type="Gene3D" id="3.10.580.10">
    <property type="entry name" value="CBS-domain"/>
    <property type="match status" value="1"/>
</dbReference>
<feature type="transmembrane region" description="Helical" evidence="10">
    <location>
        <begin position="114"/>
        <end position="136"/>
    </location>
</feature>
<dbReference type="AlphaFoldDB" id="A0A0F5IC37"/>
<protein>
    <submittedName>
        <fullName evidence="14">Magnesium and cobalt efflux protein CorC</fullName>
    </submittedName>
</protein>
<evidence type="ECO:0000256" key="2">
    <source>
        <dbReference type="ARBA" id="ARBA00006337"/>
    </source>
</evidence>
<evidence type="ECO:0000256" key="5">
    <source>
        <dbReference type="ARBA" id="ARBA00022989"/>
    </source>
</evidence>
<dbReference type="InterPro" id="IPR000644">
    <property type="entry name" value="CBS_dom"/>
</dbReference>
<evidence type="ECO:0000259" key="13">
    <source>
        <dbReference type="PROSITE" id="PS51846"/>
    </source>
</evidence>
<evidence type="ECO:0000256" key="4">
    <source>
        <dbReference type="ARBA" id="ARBA00022737"/>
    </source>
</evidence>
<evidence type="ECO:0000256" key="6">
    <source>
        <dbReference type="ARBA" id="ARBA00023122"/>
    </source>
</evidence>
<dbReference type="PROSITE" id="PS51846">
    <property type="entry name" value="CNNM"/>
    <property type="match status" value="1"/>
</dbReference>
<evidence type="ECO:0000256" key="1">
    <source>
        <dbReference type="ARBA" id="ARBA00004141"/>
    </source>
</evidence>
<feature type="transmembrane region" description="Helical" evidence="10">
    <location>
        <begin position="54"/>
        <end position="73"/>
    </location>
</feature>
<dbReference type="EMBL" id="JWIR02000008">
    <property type="protein sequence ID" value="KKB42737.1"/>
    <property type="molecule type" value="Genomic_DNA"/>
</dbReference>
<gene>
    <name evidence="14" type="ORF">QY95_03758</name>
</gene>
<sequence length="419" mass="46740">MLFAILFFILMSAFLSGSETALTAVNKMKIKTKADHGDPKSVKLLSLVSKPDELITGILIGNNIANIMLPTLVTMIAIQYGFNVGLATGILTVFLIMFGEVLPKTIAATFSEKIAYIVAPVISILLVILKPLTFLLSKFTGLVISFLSRGETQEASISKAELKTMLDIASTEGTFQTDETQRIKGVIDFYSKAVNDALKTPRMDIVGIPQGASFEEAQEVILNNNYTRYPIYQENMDQIVGVFHSKLLLKWALAPEKKIEVFADNDPLFVTEFTSIEKVFKMMLNEKKHLAIVLDEYGGTSGIITHEDIIEAMLGQDIEDETDRDNELLIQELTDRKIVCNGRISLRRLNQVFGTALSEKEGTLSGFLFKEFGSIPSEGDVLDYEDLRFVIKIMDYNRIKEVEIHKQEQESASEEGPLE</sequence>
<keyword evidence="3 9" id="KW-0812">Transmembrane</keyword>
<evidence type="ECO:0000256" key="9">
    <source>
        <dbReference type="PROSITE-ProRule" id="PRU01193"/>
    </source>
</evidence>
<evidence type="ECO:0000256" key="8">
    <source>
        <dbReference type="PROSITE-ProRule" id="PRU00703"/>
    </source>
</evidence>
<dbReference type="GO" id="GO:0050660">
    <property type="term" value="F:flavin adenine dinucleotide binding"/>
    <property type="evidence" value="ECO:0007669"/>
    <property type="project" value="InterPro"/>
</dbReference>
<feature type="domain" description="CNNM transmembrane" evidence="13">
    <location>
        <begin position="1"/>
        <end position="179"/>
    </location>
</feature>
<reference evidence="14" key="1">
    <citation type="submission" date="2015-02" db="EMBL/GenBank/DDBJ databases">
        <title>Genome Assembly of Bacillaceae bacterium MTCC 8252.</title>
        <authorList>
            <person name="Verma A."/>
            <person name="Khatri I."/>
            <person name="Mual P."/>
            <person name="Subramanian S."/>
            <person name="Krishnamurthi S."/>
        </authorList>
    </citation>
    <scope>NUCLEOTIDE SEQUENCE [LARGE SCALE GENOMIC DNA]</scope>
    <source>
        <strain evidence="14">MTCC 8252</strain>
    </source>
</reference>
<dbReference type="PANTHER" id="PTHR22777:SF17">
    <property type="entry name" value="UPF0053 PROTEIN SLL0260"/>
    <property type="match status" value="1"/>
</dbReference>
<accession>A0A0F5IC37</accession>
<feature type="transmembrane region" description="Helical" evidence="10">
    <location>
        <begin position="80"/>
        <end position="102"/>
    </location>
</feature>
<dbReference type="Gene3D" id="3.30.465.10">
    <property type="match status" value="1"/>
</dbReference>
<dbReference type="SMART" id="SM01091">
    <property type="entry name" value="CorC_HlyC"/>
    <property type="match status" value="1"/>
</dbReference>
<dbReference type="InterPro" id="IPR002550">
    <property type="entry name" value="CNNM"/>
</dbReference>
<evidence type="ECO:0000259" key="12">
    <source>
        <dbReference type="PROSITE" id="PS51371"/>
    </source>
</evidence>
<keyword evidence="7 9" id="KW-0472">Membrane</keyword>
<evidence type="ECO:0000256" key="11">
    <source>
        <dbReference type="SAM" id="SignalP"/>
    </source>
</evidence>
<keyword evidence="5 9" id="KW-1133">Transmembrane helix</keyword>
<feature type="domain" description="CBS" evidence="12">
    <location>
        <begin position="199"/>
        <end position="259"/>
    </location>
</feature>
<dbReference type="InterPro" id="IPR044751">
    <property type="entry name" value="Ion_transp-like_CBS"/>
</dbReference>
<keyword evidence="6 8" id="KW-0129">CBS domain</keyword>
<evidence type="ECO:0000256" key="7">
    <source>
        <dbReference type="ARBA" id="ARBA00023136"/>
    </source>
</evidence>
<dbReference type="InterPro" id="IPR005170">
    <property type="entry name" value="Transptr-assoc_dom"/>
</dbReference>
<evidence type="ECO:0000256" key="3">
    <source>
        <dbReference type="ARBA" id="ARBA00022692"/>
    </source>
</evidence>
<dbReference type="Proteomes" id="UP000031563">
    <property type="component" value="Unassembled WGS sequence"/>
</dbReference>
<dbReference type="InterPro" id="IPR036318">
    <property type="entry name" value="FAD-bd_PCMH-like_sf"/>
</dbReference>
<proteinExistence type="inferred from homology"/>
<name>A0A0F5IC37_BACTR</name>
<dbReference type="PROSITE" id="PS51371">
    <property type="entry name" value="CBS"/>
    <property type="match status" value="2"/>
</dbReference>
<dbReference type="Pfam" id="PF00571">
    <property type="entry name" value="CBS"/>
    <property type="match status" value="2"/>
</dbReference>
<dbReference type="CDD" id="cd04590">
    <property type="entry name" value="CBS_pair_CorC_HlyC_assoc"/>
    <property type="match status" value="1"/>
</dbReference>
<dbReference type="STRING" id="1221996.QY95_03758"/>
<dbReference type="Pfam" id="PF01595">
    <property type="entry name" value="CNNM"/>
    <property type="match status" value="1"/>
</dbReference>
<comment type="similarity">
    <text evidence="2">Belongs to the UPF0053 family.</text>
</comment>
<dbReference type="Pfam" id="PF03471">
    <property type="entry name" value="CorC_HlyC"/>
    <property type="match status" value="1"/>
</dbReference>
<comment type="subcellular location">
    <subcellularLocation>
        <location evidence="1">Membrane</location>
        <topology evidence="1">Multi-pass membrane protein</topology>
    </subcellularLocation>
</comment>
<dbReference type="OrthoDB" id="9798188at2"/>
<feature type="signal peptide" evidence="11">
    <location>
        <begin position="1"/>
        <end position="21"/>
    </location>
</feature>
<dbReference type="InterPro" id="IPR046342">
    <property type="entry name" value="CBS_dom_sf"/>
</dbReference>
<keyword evidence="15" id="KW-1185">Reference proteome</keyword>
<dbReference type="InterPro" id="IPR016169">
    <property type="entry name" value="FAD-bd_PCMH_sub2"/>
</dbReference>
<organism evidence="14 15">
    <name type="scientific">Bacillus thermotolerans</name>
    <name type="common">Quasibacillus thermotolerans</name>
    <dbReference type="NCBI Taxonomy" id="1221996"/>
    <lineage>
        <taxon>Bacteria</taxon>
        <taxon>Bacillati</taxon>
        <taxon>Bacillota</taxon>
        <taxon>Bacilli</taxon>
        <taxon>Bacillales</taxon>
        <taxon>Bacillaceae</taxon>
        <taxon>Bacillus</taxon>
    </lineage>
</organism>
<evidence type="ECO:0000313" key="15">
    <source>
        <dbReference type="Proteomes" id="UP000031563"/>
    </source>
</evidence>
<accession>A0A0F5I1W1</accession>
<keyword evidence="4" id="KW-0677">Repeat</keyword>
<keyword evidence="11" id="KW-0732">Signal</keyword>
<comment type="caution">
    <text evidence="14">The sequence shown here is derived from an EMBL/GenBank/DDBJ whole genome shotgun (WGS) entry which is preliminary data.</text>
</comment>
<dbReference type="GO" id="GO:0005886">
    <property type="term" value="C:plasma membrane"/>
    <property type="evidence" value="ECO:0007669"/>
    <property type="project" value="TreeGrafter"/>
</dbReference>
<evidence type="ECO:0000313" key="14">
    <source>
        <dbReference type="EMBL" id="KKB42737.1"/>
    </source>
</evidence>
<dbReference type="SUPFAM" id="SSF54631">
    <property type="entry name" value="CBS-domain pair"/>
    <property type="match status" value="1"/>
</dbReference>
<feature type="domain" description="CBS" evidence="12">
    <location>
        <begin position="263"/>
        <end position="321"/>
    </location>
</feature>
<dbReference type="RefSeq" id="WP_039231663.1">
    <property type="nucleotide sequence ID" value="NZ_JWIQ02000035.1"/>
</dbReference>